<keyword evidence="2" id="KW-0285">Flavoprotein</keyword>
<dbReference type="EMBL" id="BAABKQ010000001">
    <property type="protein sequence ID" value="GAA4804364.1"/>
    <property type="molecule type" value="Genomic_DNA"/>
</dbReference>
<evidence type="ECO:0000313" key="6">
    <source>
        <dbReference type="EMBL" id="GAA4804364.1"/>
    </source>
</evidence>
<reference evidence="7" key="1">
    <citation type="journal article" date="2019" name="Int. J. Syst. Evol. Microbiol.">
        <title>The Global Catalogue of Microorganisms (GCM) 10K type strain sequencing project: providing services to taxonomists for standard genome sequencing and annotation.</title>
        <authorList>
            <consortium name="The Broad Institute Genomics Platform"/>
            <consortium name="The Broad Institute Genome Sequencing Center for Infectious Disease"/>
            <person name="Wu L."/>
            <person name="Ma J."/>
        </authorList>
    </citation>
    <scope>NUCLEOTIDE SEQUENCE [LARGE SCALE GENOMIC DNA]</scope>
    <source>
        <strain evidence="7">JCM 18542</strain>
    </source>
</reference>
<organism evidence="6 7">
    <name type="scientific">Tomitella cavernea</name>
    <dbReference type="NCBI Taxonomy" id="1387982"/>
    <lineage>
        <taxon>Bacteria</taxon>
        <taxon>Bacillati</taxon>
        <taxon>Actinomycetota</taxon>
        <taxon>Actinomycetes</taxon>
        <taxon>Mycobacteriales</taxon>
        <taxon>Tomitella</taxon>
    </lineage>
</organism>
<keyword evidence="3" id="KW-0274">FAD</keyword>
<protein>
    <recommendedName>
        <fullName evidence="5">FAD-dependent oxidoreductase 2 FAD-binding domain-containing protein</fullName>
    </recommendedName>
</protein>
<accession>A0ABP9C6M4</accession>
<dbReference type="Gene3D" id="3.50.50.60">
    <property type="entry name" value="FAD/NAD(P)-binding domain"/>
    <property type="match status" value="1"/>
</dbReference>
<dbReference type="InterPro" id="IPR027477">
    <property type="entry name" value="Succ_DH/fumarate_Rdtase_cat_sf"/>
</dbReference>
<evidence type="ECO:0000259" key="5">
    <source>
        <dbReference type="Pfam" id="PF00890"/>
    </source>
</evidence>
<feature type="domain" description="FAD-dependent oxidoreductase 2 FAD-binding" evidence="5">
    <location>
        <begin position="93"/>
        <end position="142"/>
    </location>
</feature>
<sequence>MGIQTIPGYMTRGIVVNGHGQRFINEDVYPGLVGIEALYRQGMDVWVVLDEEAFEDVPEAERWGLQPPHVAETVAELEKGMGLPEGAAVGGDGAAVFTLGGLATDDEGRVRDRDGGPIAGPYAAGRASSGLHGGGYISGTSLGPGTCFGRRAGCAAAGAQQ</sequence>
<evidence type="ECO:0000256" key="4">
    <source>
        <dbReference type="ARBA" id="ARBA00023002"/>
    </source>
</evidence>
<dbReference type="InterPro" id="IPR050315">
    <property type="entry name" value="FAD-oxidoreductase_2"/>
</dbReference>
<dbReference type="Pfam" id="PF00890">
    <property type="entry name" value="FAD_binding_2"/>
    <property type="match status" value="1"/>
</dbReference>
<name>A0ABP9C6M4_9ACTN</name>
<comment type="cofactor">
    <cofactor evidence="1">
        <name>FAD</name>
        <dbReference type="ChEBI" id="CHEBI:57692"/>
    </cofactor>
</comment>
<evidence type="ECO:0000313" key="7">
    <source>
        <dbReference type="Proteomes" id="UP001500839"/>
    </source>
</evidence>
<dbReference type="PANTHER" id="PTHR43400:SF10">
    <property type="entry name" value="3-OXOSTEROID 1-DEHYDROGENASE"/>
    <property type="match status" value="1"/>
</dbReference>
<dbReference type="Proteomes" id="UP001500839">
    <property type="component" value="Unassembled WGS sequence"/>
</dbReference>
<comment type="caution">
    <text evidence="6">The sequence shown here is derived from an EMBL/GenBank/DDBJ whole genome shotgun (WGS) entry which is preliminary data.</text>
</comment>
<dbReference type="SUPFAM" id="SSF51905">
    <property type="entry name" value="FAD/NAD(P)-binding domain"/>
    <property type="match status" value="1"/>
</dbReference>
<keyword evidence="4" id="KW-0560">Oxidoreductase</keyword>
<dbReference type="InterPro" id="IPR003953">
    <property type="entry name" value="FAD-dep_OxRdtase_2_FAD-bd"/>
</dbReference>
<dbReference type="Gene3D" id="3.90.700.10">
    <property type="entry name" value="Succinate dehydrogenase/fumarate reductase flavoprotein, catalytic domain"/>
    <property type="match status" value="1"/>
</dbReference>
<evidence type="ECO:0000256" key="3">
    <source>
        <dbReference type="ARBA" id="ARBA00022827"/>
    </source>
</evidence>
<gene>
    <name evidence="6" type="ORF">GCM10023353_03580</name>
</gene>
<proteinExistence type="predicted"/>
<evidence type="ECO:0000256" key="1">
    <source>
        <dbReference type="ARBA" id="ARBA00001974"/>
    </source>
</evidence>
<evidence type="ECO:0000256" key="2">
    <source>
        <dbReference type="ARBA" id="ARBA00022630"/>
    </source>
</evidence>
<dbReference type="InterPro" id="IPR036188">
    <property type="entry name" value="FAD/NAD-bd_sf"/>
</dbReference>
<dbReference type="PANTHER" id="PTHR43400">
    <property type="entry name" value="FUMARATE REDUCTASE"/>
    <property type="match status" value="1"/>
</dbReference>
<dbReference type="SUPFAM" id="SSF56425">
    <property type="entry name" value="Succinate dehydrogenase/fumarate reductase flavoprotein, catalytic domain"/>
    <property type="match status" value="1"/>
</dbReference>
<keyword evidence="7" id="KW-1185">Reference proteome</keyword>